<dbReference type="FunFam" id="3.40.140.10:FF:000008">
    <property type="entry name" value="Cytidine deaminase"/>
    <property type="match status" value="1"/>
</dbReference>
<evidence type="ECO:0000256" key="2">
    <source>
        <dbReference type="ARBA" id="ARBA00003949"/>
    </source>
</evidence>
<dbReference type="GO" id="GO:0003677">
    <property type="term" value="F:DNA binding"/>
    <property type="evidence" value="ECO:0007669"/>
    <property type="project" value="UniProtKB-KW"/>
</dbReference>
<feature type="binding site" evidence="14">
    <location>
        <position position="394"/>
    </location>
    <ligand>
        <name>Zn(2+)</name>
        <dbReference type="ChEBI" id="CHEBI:29105"/>
        <note>catalytic</note>
    </ligand>
</feature>
<dbReference type="InterPro" id="IPR009057">
    <property type="entry name" value="Homeodomain-like_sf"/>
</dbReference>
<evidence type="ECO:0000256" key="1">
    <source>
        <dbReference type="ARBA" id="ARBA00001947"/>
    </source>
</evidence>
<dbReference type="PROSITE" id="PS00903">
    <property type="entry name" value="CYT_DCMP_DEAMINASES_1"/>
    <property type="match status" value="1"/>
</dbReference>
<comment type="function">
    <text evidence="2">This enzyme scavenges exogenous and endogenous cytidine and 2'-deoxycytidine for UMP synthesis.</text>
</comment>
<accession>A0A1I7S7N1</accession>
<dbReference type="NCBIfam" id="NF004064">
    <property type="entry name" value="PRK05578.1"/>
    <property type="match status" value="1"/>
</dbReference>
<dbReference type="GO" id="GO:0042802">
    <property type="term" value="F:identical protein binding"/>
    <property type="evidence" value="ECO:0007669"/>
    <property type="project" value="UniProtKB-ARBA"/>
</dbReference>
<dbReference type="InterPro" id="IPR016193">
    <property type="entry name" value="Cytidine_deaminase-like"/>
</dbReference>
<dbReference type="PROSITE" id="PS51747">
    <property type="entry name" value="CYT_DCMP_DEAMINASES_2"/>
    <property type="match status" value="1"/>
</dbReference>
<dbReference type="CDD" id="cd01283">
    <property type="entry name" value="cytidine_deaminase"/>
    <property type="match status" value="1"/>
</dbReference>
<keyword evidence="6 14" id="KW-0479">Metal-binding</keyword>
<dbReference type="SUPFAM" id="SSF53927">
    <property type="entry name" value="Cytidine deaminase-like"/>
    <property type="match status" value="1"/>
</dbReference>
<dbReference type="PANTHER" id="PTHR11644:SF2">
    <property type="entry name" value="CYTIDINE DEAMINASE"/>
    <property type="match status" value="1"/>
</dbReference>
<evidence type="ECO:0000256" key="11">
    <source>
        <dbReference type="ARBA" id="ARBA00049558"/>
    </source>
</evidence>
<dbReference type="InterPro" id="IPR006600">
    <property type="entry name" value="HTH_CenpB_DNA-bd_dom"/>
</dbReference>
<dbReference type="InterPro" id="IPR050202">
    <property type="entry name" value="Cyt/Deoxycyt_deaminase"/>
</dbReference>
<evidence type="ECO:0000256" key="3">
    <source>
        <dbReference type="ARBA" id="ARBA00004123"/>
    </source>
</evidence>
<dbReference type="Proteomes" id="UP000095284">
    <property type="component" value="Unplaced"/>
</dbReference>
<dbReference type="eggNOG" id="KOG0833">
    <property type="taxonomic scope" value="Eukaryota"/>
</dbReference>
<evidence type="ECO:0000256" key="8">
    <source>
        <dbReference type="ARBA" id="ARBA00022833"/>
    </source>
</evidence>
<sequence length="437" mass="48557">MDNASEIAYKIEPMGTPPRVDPTDPDYEPNLAVDDGSDTEVAQSSKSGLWGKKGSEDAPESPENNDIFSANTNAFSFLTNEMREQLGMLVKSLPKRNREDDDEVNPSPNKRTRRTVPLATKMEIIEAAKKKTFVAVGKDFDLAESTVRMIVKEKDKYIAANAMYQCSKRIRLTNAKCTQLDKALRIWVDGIRKEQPDYHFDNKSLQDKAREMASILGLKDFKASQGWLCKFKIRHGIAQEPKETPEKKMGWPANLSQLIKYDEERPQSSSSNHETNEDGAFNDLLQQILGNSSNNSNSQMYKLTDEESITLAARAANAMKNAYCPYSKFQVGSALLGEDGEVYEGVNVESASYPVGTCAERVAIGNAVTKGVRKFKGIAVATRVPDGGSPCGMCRQMLFEFGEYEVLLCNPEAKIIVRTSTTELLPRGFGPHHLKTQ</sequence>
<dbReference type="NCBIfam" id="TIGR01354">
    <property type="entry name" value="cyt_deam_tetra"/>
    <property type="match status" value="1"/>
</dbReference>
<comment type="catalytic activity">
    <reaction evidence="11">
        <text>cytidine + H2O + H(+) = uridine + NH4(+)</text>
        <dbReference type="Rhea" id="RHEA:16069"/>
        <dbReference type="ChEBI" id="CHEBI:15377"/>
        <dbReference type="ChEBI" id="CHEBI:15378"/>
        <dbReference type="ChEBI" id="CHEBI:16704"/>
        <dbReference type="ChEBI" id="CHEBI:17562"/>
        <dbReference type="ChEBI" id="CHEBI:28938"/>
        <dbReference type="EC" id="3.5.4.5"/>
    </reaction>
</comment>
<evidence type="ECO:0000256" key="10">
    <source>
        <dbReference type="ARBA" id="ARBA00032005"/>
    </source>
</evidence>
<evidence type="ECO:0000259" key="17">
    <source>
        <dbReference type="PROSITE" id="PS51747"/>
    </source>
</evidence>
<comment type="cofactor">
    <cofactor evidence="1 14">
        <name>Zn(2+)</name>
        <dbReference type="ChEBI" id="CHEBI:29105"/>
    </cofactor>
</comment>
<keyword evidence="9" id="KW-0238">DNA-binding</keyword>
<dbReference type="PANTHER" id="PTHR11644">
    <property type="entry name" value="CYTIDINE DEAMINASE"/>
    <property type="match status" value="1"/>
</dbReference>
<proteinExistence type="inferred from homology"/>
<reference evidence="19" key="1">
    <citation type="submission" date="2016-11" db="UniProtKB">
        <authorList>
            <consortium name="WormBaseParasite"/>
        </authorList>
    </citation>
    <scope>IDENTIFICATION</scope>
</reference>
<dbReference type="AlphaFoldDB" id="A0A1I7S7N1"/>
<dbReference type="InterPro" id="IPR002125">
    <property type="entry name" value="CMP_dCMP_dom"/>
</dbReference>
<evidence type="ECO:0000259" key="16">
    <source>
        <dbReference type="PROSITE" id="PS51253"/>
    </source>
</evidence>
<name>A0A1I7S7N1_BURXY</name>
<evidence type="ECO:0000256" key="6">
    <source>
        <dbReference type="ARBA" id="ARBA00022723"/>
    </source>
</evidence>
<dbReference type="EC" id="3.5.4.5" evidence="5"/>
<dbReference type="InterPro" id="IPR016192">
    <property type="entry name" value="APOBEC/CMP_deaminase_Zn-bd"/>
</dbReference>
<dbReference type="GO" id="GO:0005634">
    <property type="term" value="C:nucleus"/>
    <property type="evidence" value="ECO:0007669"/>
    <property type="project" value="UniProtKB-SubCell"/>
</dbReference>
<organism evidence="18 19">
    <name type="scientific">Bursaphelenchus xylophilus</name>
    <name type="common">Pinewood nematode worm</name>
    <name type="synonym">Aphelenchoides xylophilus</name>
    <dbReference type="NCBI Taxonomy" id="6326"/>
    <lineage>
        <taxon>Eukaryota</taxon>
        <taxon>Metazoa</taxon>
        <taxon>Ecdysozoa</taxon>
        <taxon>Nematoda</taxon>
        <taxon>Chromadorea</taxon>
        <taxon>Rhabditida</taxon>
        <taxon>Tylenchina</taxon>
        <taxon>Tylenchomorpha</taxon>
        <taxon>Aphelenchoidea</taxon>
        <taxon>Aphelenchoididae</taxon>
        <taxon>Bursaphelenchus</taxon>
    </lineage>
</organism>
<dbReference type="GO" id="GO:0004126">
    <property type="term" value="F:cytidine deaminase activity"/>
    <property type="evidence" value="ECO:0007669"/>
    <property type="project" value="UniProtKB-EC"/>
</dbReference>
<keyword evidence="7" id="KW-0378">Hydrolase</keyword>
<comment type="similarity">
    <text evidence="4">Belongs to the cytidine and deoxycytidylate deaminase family.</text>
</comment>
<feature type="region of interest" description="Disordered" evidence="15">
    <location>
        <begin position="91"/>
        <end position="112"/>
    </location>
</feature>
<dbReference type="SMART" id="SM00674">
    <property type="entry name" value="CENPB"/>
    <property type="match status" value="1"/>
</dbReference>
<evidence type="ECO:0000256" key="9">
    <source>
        <dbReference type="ARBA" id="ARBA00023125"/>
    </source>
</evidence>
<dbReference type="GO" id="GO:0055086">
    <property type="term" value="P:nucleobase-containing small molecule metabolic process"/>
    <property type="evidence" value="ECO:0007669"/>
    <property type="project" value="UniProtKB-ARBA"/>
</dbReference>
<dbReference type="Gene3D" id="3.40.140.10">
    <property type="entry name" value="Cytidine Deaminase, domain 2"/>
    <property type="match status" value="1"/>
</dbReference>
<dbReference type="Pfam" id="PF03221">
    <property type="entry name" value="HTH_Tnp_Tc5"/>
    <property type="match status" value="1"/>
</dbReference>
<evidence type="ECO:0000313" key="18">
    <source>
        <dbReference type="Proteomes" id="UP000095284"/>
    </source>
</evidence>
<feature type="active site" description="Proton donor" evidence="12">
    <location>
        <position position="360"/>
    </location>
</feature>
<dbReference type="GO" id="GO:0008270">
    <property type="term" value="F:zinc ion binding"/>
    <property type="evidence" value="ECO:0007669"/>
    <property type="project" value="InterPro"/>
</dbReference>
<evidence type="ECO:0000256" key="14">
    <source>
        <dbReference type="PIRSR" id="PIRSR606262-3"/>
    </source>
</evidence>
<dbReference type="GO" id="GO:0072527">
    <property type="term" value="P:pyrimidine-containing compound metabolic process"/>
    <property type="evidence" value="ECO:0007669"/>
    <property type="project" value="UniProtKB-ARBA"/>
</dbReference>
<evidence type="ECO:0000256" key="12">
    <source>
        <dbReference type="PIRSR" id="PIRSR606262-1"/>
    </source>
</evidence>
<evidence type="ECO:0000256" key="15">
    <source>
        <dbReference type="SAM" id="MobiDB-lite"/>
    </source>
</evidence>
<evidence type="ECO:0000256" key="13">
    <source>
        <dbReference type="PIRSR" id="PIRSR606262-2"/>
    </source>
</evidence>
<feature type="region of interest" description="Disordered" evidence="15">
    <location>
        <begin position="1"/>
        <end position="68"/>
    </location>
</feature>
<dbReference type="PROSITE" id="PS51253">
    <property type="entry name" value="HTH_CENPB"/>
    <property type="match status" value="1"/>
</dbReference>
<dbReference type="WBParaSite" id="BXY_0902200.1">
    <property type="protein sequence ID" value="BXY_0902200.1"/>
    <property type="gene ID" value="BXY_0902200"/>
</dbReference>
<feature type="binding site" evidence="14">
    <location>
        <position position="391"/>
    </location>
    <ligand>
        <name>Zn(2+)</name>
        <dbReference type="ChEBI" id="CHEBI:29105"/>
        <note>catalytic</note>
    </ligand>
</feature>
<dbReference type="SUPFAM" id="SSF46689">
    <property type="entry name" value="Homeodomain-like"/>
    <property type="match status" value="2"/>
</dbReference>
<evidence type="ECO:0000256" key="7">
    <source>
        <dbReference type="ARBA" id="ARBA00022801"/>
    </source>
</evidence>
<evidence type="ECO:0000256" key="4">
    <source>
        <dbReference type="ARBA" id="ARBA00006576"/>
    </source>
</evidence>
<dbReference type="Pfam" id="PF00383">
    <property type="entry name" value="dCMP_cyt_deam_1"/>
    <property type="match status" value="1"/>
</dbReference>
<feature type="binding site" evidence="14">
    <location>
        <position position="358"/>
    </location>
    <ligand>
        <name>Zn(2+)</name>
        <dbReference type="ChEBI" id="CHEBI:29105"/>
        <note>catalytic</note>
    </ligand>
</feature>
<protein>
    <recommendedName>
        <fullName evidence="5">cytidine deaminase</fullName>
        <ecNumber evidence="5">3.5.4.5</ecNumber>
    </recommendedName>
    <alternativeName>
        <fullName evidence="10">Cytidine aminohydrolase</fullName>
    </alternativeName>
</protein>
<dbReference type="GO" id="GO:0005829">
    <property type="term" value="C:cytosol"/>
    <property type="evidence" value="ECO:0007669"/>
    <property type="project" value="TreeGrafter"/>
</dbReference>
<dbReference type="Gene3D" id="1.10.10.60">
    <property type="entry name" value="Homeodomain-like"/>
    <property type="match status" value="2"/>
</dbReference>
<feature type="binding site" evidence="13">
    <location>
        <begin position="347"/>
        <end position="353"/>
    </location>
    <ligand>
        <name>substrate</name>
    </ligand>
</feature>
<comment type="subcellular location">
    <subcellularLocation>
        <location evidence="3">Nucleus</location>
    </subcellularLocation>
</comment>
<feature type="domain" description="HTH CENPB-type" evidence="16">
    <location>
        <begin position="168"/>
        <end position="241"/>
    </location>
</feature>
<dbReference type="InterPro" id="IPR006262">
    <property type="entry name" value="Cyt_deam_tetra"/>
</dbReference>
<evidence type="ECO:0000256" key="5">
    <source>
        <dbReference type="ARBA" id="ARBA00012783"/>
    </source>
</evidence>
<evidence type="ECO:0000313" key="19">
    <source>
        <dbReference type="WBParaSite" id="BXY_0902200.1"/>
    </source>
</evidence>
<feature type="domain" description="CMP/dCMP-type deaminase" evidence="17">
    <location>
        <begin position="306"/>
        <end position="432"/>
    </location>
</feature>
<keyword evidence="8 14" id="KW-0862">Zinc</keyword>